<sequence length="698" mass="76872">MLKSAGLLLAALVIVSPASAAPTSAGGGEILWDRYGVPHVYARTEAGVFYGFGWAQTQSHGNVLLRLYGEARGRAAEYWGEKYAEQDRWMAANDVYSRAQQWYRQQDPGFRADLDAFAQGINAYVAANPDAVQEELKVVLPLTGVDVVAHAHRLMNYIYIASPAKVLGEAPKDAQARDGSNAWALMPRKTRDGHAMLLANPHLPWGTGYYTYYEAHLNGPGLDLYGATQVGLPILRFGFNKDLGFTNTVNTMLGQTTYKLALSGDGYLLDGKVRPFEVEEKTLKIRQPDGALKTEALQVRHTVHGPVFQRYDGATVALRVAGLDRPHMLKQYWDMGKATDFSQFQAALKQLQVPMFNIVYADKAGNVMFLDNGILPKHAQGDLKYWSALVPGDTSSTLWTQVHGYEDLPKVINPAGGFVQNTNDPPWLASWPRALDPEAFPAYTAPLGPMSLRAQNSVKMLAEHERIDLDQFIALKRTAQALAADRTLPQLYAAAEGSSDPDILAALQVLKGWDRHFEADSRGALLFEQWARLFTGDARYASQAGYATPWSLEAPLTTPSGLKDPALAVRQLKQAVAKTRELYGAIDRPYGEVSRFHLGQVNLPGRGGFGNLGAFDVITWDPLNADGERLPQHGETWVSMVEFSTPIKAKGLMSYGNASQPGSPHISDQLELLSRGEFRTLWTTRAEVEQHLEARTGF</sequence>
<feature type="chain" id="PRO_5020566603" evidence="6">
    <location>
        <begin position="21"/>
        <end position="698"/>
    </location>
</feature>
<keyword evidence="4" id="KW-0865">Zymogen</keyword>
<proteinExistence type="inferred from homology"/>
<dbReference type="PIRSF" id="PIRSF001227">
    <property type="entry name" value="Pen_acylase"/>
    <property type="match status" value="1"/>
</dbReference>
<dbReference type="Gene3D" id="1.10.1400.10">
    <property type="match status" value="1"/>
</dbReference>
<dbReference type="OrthoDB" id="9760084at2"/>
<keyword evidence="3" id="KW-0378">Hydrolase</keyword>
<name>A0A4Q1JVK8_9GAMM</name>
<evidence type="ECO:0000313" key="7">
    <source>
        <dbReference type="EMBL" id="RXR06201.1"/>
    </source>
</evidence>
<dbReference type="Pfam" id="PF01804">
    <property type="entry name" value="Penicil_amidase"/>
    <property type="match status" value="1"/>
</dbReference>
<dbReference type="SUPFAM" id="SSF56235">
    <property type="entry name" value="N-terminal nucleophile aminohydrolases (Ntn hydrolases)"/>
    <property type="match status" value="1"/>
</dbReference>
<evidence type="ECO:0000256" key="5">
    <source>
        <dbReference type="PIRSR" id="PIRSR001227-1"/>
    </source>
</evidence>
<keyword evidence="2 6" id="KW-0732">Signal</keyword>
<dbReference type="Gene3D" id="3.60.20.10">
    <property type="entry name" value="Glutamine Phosphoribosylpyrophosphate, subunit 1, domain 1"/>
    <property type="match status" value="1"/>
</dbReference>
<evidence type="ECO:0000313" key="8">
    <source>
        <dbReference type="Proteomes" id="UP000289784"/>
    </source>
</evidence>
<evidence type="ECO:0000256" key="6">
    <source>
        <dbReference type="SAM" id="SignalP"/>
    </source>
</evidence>
<reference evidence="7 8" key="1">
    <citation type="submission" date="2019-01" db="EMBL/GenBank/DDBJ databases">
        <title>Pseudoxanthomonas composti sp. nov., isolated from compost.</title>
        <authorList>
            <person name="Yang G."/>
        </authorList>
    </citation>
    <scope>NUCLEOTIDE SEQUENCE [LARGE SCALE GENOMIC DNA]</scope>
    <source>
        <strain evidence="7 8">GSS15</strain>
    </source>
</reference>
<keyword evidence="8" id="KW-1185">Reference proteome</keyword>
<dbReference type="Gene3D" id="1.10.439.10">
    <property type="entry name" value="Penicillin Amidohydrolase, domain 1"/>
    <property type="match status" value="1"/>
</dbReference>
<gene>
    <name evidence="7" type="ORF">EPA99_09185</name>
</gene>
<dbReference type="InterPro" id="IPR014395">
    <property type="entry name" value="Pen/GL7ACA/AHL_acylase"/>
</dbReference>
<feature type="active site" description="Nucleophile" evidence="5">
    <location>
        <position position="180"/>
    </location>
</feature>
<dbReference type="GO" id="GO:0016811">
    <property type="term" value="F:hydrolase activity, acting on carbon-nitrogen (but not peptide) bonds, in linear amides"/>
    <property type="evidence" value="ECO:0007669"/>
    <property type="project" value="InterPro"/>
</dbReference>
<dbReference type="InterPro" id="IPR002692">
    <property type="entry name" value="S45"/>
</dbReference>
<evidence type="ECO:0000256" key="4">
    <source>
        <dbReference type="ARBA" id="ARBA00023145"/>
    </source>
</evidence>
<comment type="caution">
    <text evidence="7">The sequence shown here is derived from an EMBL/GenBank/DDBJ whole genome shotgun (WGS) entry which is preliminary data.</text>
</comment>
<organism evidence="7 8">
    <name type="scientific">Pseudoxanthomonas composti</name>
    <dbReference type="NCBI Taxonomy" id="2137479"/>
    <lineage>
        <taxon>Bacteria</taxon>
        <taxon>Pseudomonadati</taxon>
        <taxon>Pseudomonadota</taxon>
        <taxon>Gammaproteobacteria</taxon>
        <taxon>Lysobacterales</taxon>
        <taxon>Lysobacteraceae</taxon>
        <taxon>Pseudoxanthomonas</taxon>
    </lineage>
</organism>
<dbReference type="InterPro" id="IPR043146">
    <property type="entry name" value="Penicillin_amidase_N_B-knob"/>
</dbReference>
<dbReference type="EMBL" id="SAWZ01000004">
    <property type="protein sequence ID" value="RXR06201.1"/>
    <property type="molecule type" value="Genomic_DNA"/>
</dbReference>
<evidence type="ECO:0000256" key="3">
    <source>
        <dbReference type="ARBA" id="ARBA00022801"/>
    </source>
</evidence>
<dbReference type="GO" id="GO:0017000">
    <property type="term" value="P:antibiotic biosynthetic process"/>
    <property type="evidence" value="ECO:0007669"/>
    <property type="project" value="InterPro"/>
</dbReference>
<dbReference type="InterPro" id="IPR043147">
    <property type="entry name" value="Penicillin_amidase_A-knob"/>
</dbReference>
<dbReference type="Gene3D" id="2.30.120.10">
    <property type="match status" value="1"/>
</dbReference>
<feature type="signal peptide" evidence="6">
    <location>
        <begin position="1"/>
        <end position="20"/>
    </location>
</feature>
<dbReference type="PANTHER" id="PTHR34218:SF3">
    <property type="entry name" value="ACYL-HOMOSERINE LACTONE ACYLASE PVDQ"/>
    <property type="match status" value="1"/>
</dbReference>
<evidence type="ECO:0000256" key="2">
    <source>
        <dbReference type="ARBA" id="ARBA00022729"/>
    </source>
</evidence>
<dbReference type="Proteomes" id="UP000289784">
    <property type="component" value="Unassembled WGS sequence"/>
</dbReference>
<comment type="similarity">
    <text evidence="1">Belongs to the peptidase S45 family.</text>
</comment>
<dbReference type="CDD" id="cd01936">
    <property type="entry name" value="Ntn_CA"/>
    <property type="match status" value="1"/>
</dbReference>
<dbReference type="PANTHER" id="PTHR34218">
    <property type="entry name" value="PEPTIDASE S45 PENICILLIN AMIDASE"/>
    <property type="match status" value="1"/>
</dbReference>
<dbReference type="InterPro" id="IPR023343">
    <property type="entry name" value="Penicillin_amidase_dom1"/>
</dbReference>
<dbReference type="InterPro" id="IPR029055">
    <property type="entry name" value="Ntn_hydrolases_N"/>
</dbReference>
<dbReference type="AlphaFoldDB" id="A0A4Q1JVK8"/>
<protein>
    <submittedName>
        <fullName evidence="7">Acylase</fullName>
    </submittedName>
</protein>
<accession>A0A4Q1JVK8</accession>
<evidence type="ECO:0000256" key="1">
    <source>
        <dbReference type="ARBA" id="ARBA00006586"/>
    </source>
</evidence>